<dbReference type="PRINTS" id="PR00326">
    <property type="entry name" value="GTP1OBG"/>
</dbReference>
<dbReference type="Proteomes" id="UP000294650">
    <property type="component" value="Unassembled WGS sequence"/>
</dbReference>
<sequence length="412" mass="47249">MEQKERVLLAACYLNGDDEERFESSLKELQSLTETAKGKVVEIVTQKRLAVHPSTYIGGGKLQEIKQLADDRDIDLVIFNDELSPAQLRNISRTVDVRVIDRTQLILDIFAARAKTKEGKLQVELAQLQYLLPRLYGKGVELSRLGGGIGTRGPGETKLETDRRHIHRRMTEIKRQLRTVVNNRKQYRLRRQENHAFQIAIVGYTNAGKSTLFNQLTERFSLEEDQLFATLDPMTGKIRLPGGFQAIISDTVGFIQDLPTTLIAAFRSTLEEISDADLILHVVDASAKDYPEHEHTVYGLLKELDADHISTLTVYNKKEFISRPYTPVSHPFIKISALDKEDVEELKHTIEKILKKQWVFYEKNIPIKNGKLVHQLKEHTIVESRDIIEDQELYRVSGYVNPEHPIYQQLKE</sequence>
<dbReference type="PIRSF" id="PIRSF006809">
    <property type="entry name" value="GTP-binding_hflX_prd"/>
    <property type="match status" value="1"/>
</dbReference>
<keyword evidence="5 6" id="KW-0342">GTP-binding</keyword>
<keyword evidence="2 8" id="KW-0479">Metal-binding</keyword>
<evidence type="ECO:0000256" key="5">
    <source>
        <dbReference type="ARBA" id="ARBA00023134"/>
    </source>
</evidence>
<comment type="function">
    <text evidence="6">GTPase that associates with the 50S ribosomal subunit and may have a role during protein synthesis or ribosome biogenesis.</text>
</comment>
<reference evidence="10 11" key="1">
    <citation type="submission" date="2019-03" db="EMBL/GenBank/DDBJ databases">
        <title>Genomic Encyclopedia of Type Strains, Phase IV (KMG-IV): sequencing the most valuable type-strain genomes for metagenomic binning, comparative biology and taxonomic classification.</title>
        <authorList>
            <person name="Goeker M."/>
        </authorList>
    </citation>
    <scope>NUCLEOTIDE SEQUENCE [LARGE SCALE GENOMIC DNA]</scope>
    <source>
        <strain evidence="10 11">DSM 25894</strain>
    </source>
</reference>
<keyword evidence="11" id="KW-1185">Reference proteome</keyword>
<dbReference type="SUPFAM" id="SSF52540">
    <property type="entry name" value="P-loop containing nucleoside triphosphate hydrolases"/>
    <property type="match status" value="1"/>
</dbReference>
<evidence type="ECO:0000313" key="10">
    <source>
        <dbReference type="EMBL" id="TCT26681.1"/>
    </source>
</evidence>
<feature type="binding site" evidence="7">
    <location>
        <begin position="336"/>
        <end position="338"/>
    </location>
    <ligand>
        <name>GTP</name>
        <dbReference type="ChEBI" id="CHEBI:37565"/>
    </ligand>
</feature>
<gene>
    <name evidence="6" type="primary">hflX</name>
    <name evidence="10" type="ORF">EDD68_10134</name>
</gene>
<evidence type="ECO:0000256" key="8">
    <source>
        <dbReference type="PIRSR" id="PIRSR006809-2"/>
    </source>
</evidence>
<dbReference type="PROSITE" id="PS51705">
    <property type="entry name" value="G_HFLX"/>
    <property type="match status" value="1"/>
</dbReference>
<accession>A0A4V2V2V2</accession>
<dbReference type="Pfam" id="PF01926">
    <property type="entry name" value="MMR_HSR1"/>
    <property type="match status" value="1"/>
</dbReference>
<comment type="similarity">
    <text evidence="6">Belongs to the TRAFAC class OBG-HflX-like GTPase superfamily. HflX GTPase family.</text>
</comment>
<dbReference type="InterPro" id="IPR030394">
    <property type="entry name" value="G_HFLX_dom"/>
</dbReference>
<proteinExistence type="inferred from homology"/>
<comment type="subunit">
    <text evidence="6">Monomer. Associates with the 50S ribosomal subunit.</text>
</comment>
<evidence type="ECO:0000256" key="4">
    <source>
        <dbReference type="ARBA" id="ARBA00022842"/>
    </source>
</evidence>
<comment type="subcellular location">
    <subcellularLocation>
        <location evidence="6">Cytoplasm</location>
    </subcellularLocation>
    <text evidence="6">May associate with membranes.</text>
</comment>
<dbReference type="CDD" id="cd01878">
    <property type="entry name" value="HflX"/>
    <property type="match status" value="1"/>
</dbReference>
<evidence type="ECO:0000256" key="1">
    <source>
        <dbReference type="ARBA" id="ARBA00022490"/>
    </source>
</evidence>
<dbReference type="Gene3D" id="3.40.50.300">
    <property type="entry name" value="P-loop containing nucleotide triphosphate hydrolases"/>
    <property type="match status" value="1"/>
</dbReference>
<dbReference type="InterPro" id="IPR016496">
    <property type="entry name" value="GTPase_HflX"/>
</dbReference>
<organism evidence="10 11">
    <name type="scientific">Melghiribacillus thermohalophilus</name>
    <dbReference type="NCBI Taxonomy" id="1324956"/>
    <lineage>
        <taxon>Bacteria</taxon>
        <taxon>Bacillati</taxon>
        <taxon>Bacillota</taxon>
        <taxon>Bacilli</taxon>
        <taxon>Bacillales</taxon>
        <taxon>Bacillaceae</taxon>
        <taxon>Melghiribacillus</taxon>
    </lineage>
</organism>
<keyword evidence="4 8" id="KW-0460">Magnesium</keyword>
<dbReference type="OrthoDB" id="9812272at2"/>
<feature type="binding site" evidence="8">
    <location>
        <position position="230"/>
    </location>
    <ligand>
        <name>Mg(2+)</name>
        <dbReference type="ChEBI" id="CHEBI:18420"/>
    </ligand>
</feature>
<evidence type="ECO:0000256" key="2">
    <source>
        <dbReference type="ARBA" id="ARBA00022723"/>
    </source>
</evidence>
<keyword evidence="1 6" id="KW-0963">Cytoplasm</keyword>
<evidence type="ECO:0000259" key="9">
    <source>
        <dbReference type="PROSITE" id="PS51705"/>
    </source>
</evidence>
<dbReference type="Pfam" id="PF16360">
    <property type="entry name" value="GTP-bdg_M"/>
    <property type="match status" value="1"/>
</dbReference>
<comment type="caution">
    <text evidence="10">The sequence shown here is derived from an EMBL/GenBank/DDBJ whole genome shotgun (WGS) entry which is preliminary data.</text>
</comment>
<dbReference type="GO" id="GO:0005525">
    <property type="term" value="F:GTP binding"/>
    <property type="evidence" value="ECO:0007669"/>
    <property type="project" value="UniProtKB-UniRule"/>
</dbReference>
<dbReference type="FunFam" id="3.40.50.11060:FF:000001">
    <property type="entry name" value="GTPase HflX"/>
    <property type="match status" value="1"/>
</dbReference>
<dbReference type="EMBL" id="SMAN01000001">
    <property type="protein sequence ID" value="TCT26681.1"/>
    <property type="molecule type" value="Genomic_DNA"/>
</dbReference>
<evidence type="ECO:0000313" key="11">
    <source>
        <dbReference type="Proteomes" id="UP000294650"/>
    </source>
</evidence>
<dbReference type="NCBIfam" id="TIGR03156">
    <property type="entry name" value="GTP_HflX"/>
    <property type="match status" value="1"/>
</dbReference>
<dbReference type="GO" id="GO:0046872">
    <property type="term" value="F:metal ion binding"/>
    <property type="evidence" value="ECO:0007669"/>
    <property type="project" value="UniProtKB-KW"/>
</dbReference>
<name>A0A4V2V2V2_9BACI</name>
<evidence type="ECO:0000256" key="7">
    <source>
        <dbReference type="PIRSR" id="PIRSR006809-1"/>
    </source>
</evidence>
<dbReference type="InterPro" id="IPR042108">
    <property type="entry name" value="GTPase_HflX_N_sf"/>
</dbReference>
<dbReference type="InterPro" id="IPR027417">
    <property type="entry name" value="P-loop_NTPase"/>
</dbReference>
<dbReference type="Pfam" id="PF13167">
    <property type="entry name" value="GTP-bdg_N"/>
    <property type="match status" value="1"/>
</dbReference>
<dbReference type="RefSeq" id="WP_132369938.1">
    <property type="nucleotide sequence ID" value="NZ_SMAN01000001.1"/>
</dbReference>
<feature type="binding site" evidence="7">
    <location>
        <begin position="203"/>
        <end position="210"/>
    </location>
    <ligand>
        <name>GTP</name>
        <dbReference type="ChEBI" id="CHEBI:37565"/>
    </ligand>
</feature>
<dbReference type="GO" id="GO:0005737">
    <property type="term" value="C:cytoplasm"/>
    <property type="evidence" value="ECO:0007669"/>
    <property type="project" value="UniProtKB-SubCell"/>
</dbReference>
<protein>
    <recommendedName>
        <fullName evidence="6">GTPase HflX</fullName>
    </recommendedName>
    <alternativeName>
        <fullName evidence="6">GTP-binding protein HflX</fullName>
    </alternativeName>
</protein>
<dbReference type="PANTHER" id="PTHR10229:SF0">
    <property type="entry name" value="GTP-BINDING PROTEIN 6-RELATED"/>
    <property type="match status" value="1"/>
</dbReference>
<evidence type="ECO:0000256" key="6">
    <source>
        <dbReference type="HAMAP-Rule" id="MF_00900"/>
    </source>
</evidence>
<comment type="cofactor">
    <cofactor evidence="8">
        <name>Mg(2+)</name>
        <dbReference type="ChEBI" id="CHEBI:18420"/>
    </cofactor>
</comment>
<feature type="binding site" evidence="7">
    <location>
        <begin position="250"/>
        <end position="253"/>
    </location>
    <ligand>
        <name>GTP</name>
        <dbReference type="ChEBI" id="CHEBI:37565"/>
    </ligand>
</feature>
<dbReference type="HAMAP" id="MF_00900">
    <property type="entry name" value="GTPase_HflX"/>
    <property type="match status" value="1"/>
</dbReference>
<feature type="binding site" evidence="7">
    <location>
        <begin position="228"/>
        <end position="232"/>
    </location>
    <ligand>
        <name>GTP</name>
        <dbReference type="ChEBI" id="CHEBI:37565"/>
    </ligand>
</feature>
<dbReference type="PANTHER" id="PTHR10229">
    <property type="entry name" value="GTP-BINDING PROTEIN HFLX"/>
    <property type="match status" value="1"/>
</dbReference>
<feature type="binding site" evidence="8">
    <location>
        <position position="210"/>
    </location>
    <ligand>
        <name>Mg(2+)</name>
        <dbReference type="ChEBI" id="CHEBI:18420"/>
    </ligand>
</feature>
<feature type="domain" description="Hflx-type G" evidence="9">
    <location>
        <begin position="197"/>
        <end position="358"/>
    </location>
</feature>
<dbReference type="GO" id="GO:0043022">
    <property type="term" value="F:ribosome binding"/>
    <property type="evidence" value="ECO:0007669"/>
    <property type="project" value="TreeGrafter"/>
</dbReference>
<dbReference type="InterPro" id="IPR006073">
    <property type="entry name" value="GTP-bd"/>
</dbReference>
<dbReference type="Gene3D" id="3.40.50.11060">
    <property type="entry name" value="GTPase HflX, N-terminal domain"/>
    <property type="match status" value="1"/>
</dbReference>
<dbReference type="InterPro" id="IPR032305">
    <property type="entry name" value="GTP-bd_M"/>
</dbReference>
<dbReference type="AlphaFoldDB" id="A0A4V2V2V2"/>
<dbReference type="GO" id="GO:0003924">
    <property type="term" value="F:GTPase activity"/>
    <property type="evidence" value="ECO:0007669"/>
    <property type="project" value="UniProtKB-UniRule"/>
</dbReference>
<keyword evidence="3 6" id="KW-0547">Nucleotide-binding</keyword>
<evidence type="ECO:0000256" key="3">
    <source>
        <dbReference type="ARBA" id="ARBA00022741"/>
    </source>
</evidence>
<dbReference type="Gene3D" id="6.10.250.2860">
    <property type="match status" value="1"/>
</dbReference>
<dbReference type="InterPro" id="IPR025121">
    <property type="entry name" value="GTPase_HflX_N"/>
</dbReference>